<dbReference type="Proteomes" id="UP001500051">
    <property type="component" value="Unassembled WGS sequence"/>
</dbReference>
<feature type="region of interest" description="Disordered" evidence="1">
    <location>
        <begin position="1"/>
        <end position="23"/>
    </location>
</feature>
<organism evidence="2 3">
    <name type="scientific">Microlunatus aurantiacus</name>
    <dbReference type="NCBI Taxonomy" id="446786"/>
    <lineage>
        <taxon>Bacteria</taxon>
        <taxon>Bacillati</taxon>
        <taxon>Actinomycetota</taxon>
        <taxon>Actinomycetes</taxon>
        <taxon>Propionibacteriales</taxon>
        <taxon>Propionibacteriaceae</taxon>
        <taxon>Microlunatus</taxon>
    </lineage>
</organism>
<proteinExistence type="predicted"/>
<keyword evidence="3" id="KW-1185">Reference proteome</keyword>
<feature type="compositionally biased region" description="Low complexity" evidence="1">
    <location>
        <begin position="11"/>
        <end position="22"/>
    </location>
</feature>
<dbReference type="RefSeq" id="WP_344810857.1">
    <property type="nucleotide sequence ID" value="NZ_BAAAYX010000002.1"/>
</dbReference>
<evidence type="ECO:0000313" key="3">
    <source>
        <dbReference type="Proteomes" id="UP001500051"/>
    </source>
</evidence>
<protein>
    <submittedName>
        <fullName evidence="2">Uncharacterized protein</fullName>
    </submittedName>
</protein>
<evidence type="ECO:0000313" key="2">
    <source>
        <dbReference type="EMBL" id="GAA3693706.1"/>
    </source>
</evidence>
<reference evidence="3" key="1">
    <citation type="journal article" date="2019" name="Int. J. Syst. Evol. Microbiol.">
        <title>The Global Catalogue of Microorganisms (GCM) 10K type strain sequencing project: providing services to taxonomists for standard genome sequencing and annotation.</title>
        <authorList>
            <consortium name="The Broad Institute Genomics Platform"/>
            <consortium name="The Broad Institute Genome Sequencing Center for Infectious Disease"/>
            <person name="Wu L."/>
            <person name="Ma J."/>
        </authorList>
    </citation>
    <scope>NUCLEOTIDE SEQUENCE [LARGE SCALE GENOMIC DNA]</scope>
    <source>
        <strain evidence="3">JCM 16548</strain>
    </source>
</reference>
<name>A0ABP7CT30_9ACTN</name>
<accession>A0ABP7CT30</accession>
<evidence type="ECO:0000256" key="1">
    <source>
        <dbReference type="SAM" id="MobiDB-lite"/>
    </source>
</evidence>
<comment type="caution">
    <text evidence="2">The sequence shown here is derived from an EMBL/GenBank/DDBJ whole genome shotgun (WGS) entry which is preliminary data.</text>
</comment>
<gene>
    <name evidence="2" type="ORF">GCM10022204_06760</name>
</gene>
<sequence>MGTRSYRVPGAAPTTARATTRPSAGLPAAAVNRFAAGNQAALTSLREESSPGQVIVQRESRADALTWLRRLLAARGAALSTRLPAAASRLSGWSTDRQTALLRQVRGSVDGFEVAVGAAGLLADPQARQIIGILESAQSNDALGNRLVDVFQTSAQPVLGLVIASRIPEPRLRAVLQTHAQGAVALRALRTRNPIGGVPVSLWLTYGYLTALAGELASPGAAGVTASTPARETGVEAILTPPAVAAARAAAAAAGLPPPAFIPARYYEDLIRGLHQQMLAEFAYYEVWSRRNPMDTRPGGHVEGIATEAKARVDAQFGDYGSRPAPSLSFAAGNLSDRTTIAGDPVDMTRYFVNEGAEAPVSNVQAAHNSFEDAVASQAIENRLIDHYSGRSAPALANERAALAAVGMSTAERQRRLRLIDRMWGGVAQGGNVSIRAREGGTARETRGIYWGLFKTMLHEYLHTTAHPTYTAWYEGLTDSHHVTTYQEGFTDLFTLKAWNSVFPNEIAANRGFRQRIQGTADADVDMSSVGGPPGHYPELVEAEQIEALIGLPNMRAAYFRGNTAVLGGSRLPR</sequence>
<dbReference type="EMBL" id="BAAAYX010000002">
    <property type="protein sequence ID" value="GAA3693706.1"/>
    <property type="molecule type" value="Genomic_DNA"/>
</dbReference>